<feature type="domain" description="SDR-like Ig" evidence="7">
    <location>
        <begin position="8"/>
        <end position="73"/>
    </location>
</feature>
<keyword evidence="4" id="KW-0732">Signal</keyword>
<dbReference type="InterPro" id="IPR008966">
    <property type="entry name" value="Adhesion_dom_sf"/>
</dbReference>
<dbReference type="InterPro" id="IPR057686">
    <property type="entry name" value="DUF7926"/>
</dbReference>
<dbReference type="InterPro" id="IPR041171">
    <property type="entry name" value="SDR_Ig"/>
</dbReference>
<comment type="subcellular location">
    <subcellularLocation>
        <location evidence="1">Secreted</location>
        <location evidence="1">Cell wall</location>
        <topology evidence="1">Peptidoglycan-anchor</topology>
    </subcellularLocation>
</comment>
<dbReference type="Pfam" id="PF19407">
    <property type="entry name" value="DUF5979"/>
    <property type="match status" value="2"/>
</dbReference>
<keyword evidence="5" id="KW-0572">Peptidoglycan-anchor</keyword>
<dbReference type="GO" id="GO:0007155">
    <property type="term" value="P:cell adhesion"/>
    <property type="evidence" value="ECO:0007669"/>
    <property type="project" value="InterPro"/>
</dbReference>
<dbReference type="KEGG" id="arep:ID810_01345"/>
<sequence>MSDLALLRFTWDASNANLKDGDQFSIKLPQEVAFKVPTTKDFLHDFDGDGVAETKVGECTIEAQLLTCTFNGELPERIKGGYKDVHGTGSVQVSAVKVTTASEITVSINAEKEVDVLLPNGEPILPPAPAAPYSPIPFDKWAWGMTESDTGPMWNILFSTGLPASGSTDRFLASFYNADYFNGTDVREIVIKDVLGPGQTFPALDQFRLIMRDSKHSDLRHQTIALGSSSASTTFPGFSVARVVIDGTTAEGTMATITLRGPFAPDTNYQLQYRAKADLTTPEGKAIPGTVYKNTASVCGTDLVRTSEQYFKESFTIDLTLAVGFGTFNVTKYVQGTGQDQVPADASFTVKADYTLPLTADKYPGWTPPGALSGDNKSGTVTFEVVRGVAKPLPGADPNPDAPLPVGTVVTVSEVLDSSTGAPAGYAWDTPSFTAGASTGETVTLTIADGHVIPVELRNTTQAQSNYFQVVKKAEGADGAAGKDYTFTYTCSDGQMGTITAKGDGVAVKSDTSFPVGTTCTVTEDTAKAGIEATPSTPRASRPSPSA</sequence>
<dbReference type="Gene3D" id="2.60.40.1280">
    <property type="match status" value="1"/>
</dbReference>
<reference evidence="10 11" key="1">
    <citation type="submission" date="2020-11" db="EMBL/GenBank/DDBJ databases">
        <title>Actinomyces sp. ZJ750.</title>
        <authorList>
            <person name="Zhou J."/>
        </authorList>
    </citation>
    <scope>NUCLEOTIDE SEQUENCE [LARGE SCALE GENOMIC DNA]</scope>
    <source>
        <strain evidence="10 11">ZJ750</strain>
    </source>
</reference>
<keyword evidence="2" id="KW-0134">Cell wall</keyword>
<evidence type="ECO:0000259" key="7">
    <source>
        <dbReference type="Pfam" id="PF17961"/>
    </source>
</evidence>
<keyword evidence="3" id="KW-0964">Secreted</keyword>
<dbReference type="EMBL" id="CP063989">
    <property type="protein sequence ID" value="QPL05663.1"/>
    <property type="molecule type" value="Genomic_DNA"/>
</dbReference>
<evidence type="ECO:0000313" key="10">
    <source>
        <dbReference type="EMBL" id="QPL05663.1"/>
    </source>
</evidence>
<evidence type="ECO:0000259" key="9">
    <source>
        <dbReference type="Pfam" id="PF25548"/>
    </source>
</evidence>
<evidence type="ECO:0000256" key="1">
    <source>
        <dbReference type="ARBA" id="ARBA00004168"/>
    </source>
</evidence>
<dbReference type="SUPFAM" id="SSF49401">
    <property type="entry name" value="Bacterial adhesins"/>
    <property type="match status" value="1"/>
</dbReference>
<protein>
    <submittedName>
        <fullName evidence="10">Uncharacterized protein</fullName>
    </submittedName>
</protein>
<dbReference type="Pfam" id="PF17961">
    <property type="entry name" value="Big_8"/>
    <property type="match status" value="1"/>
</dbReference>
<feature type="region of interest" description="Disordered" evidence="6">
    <location>
        <begin position="525"/>
        <end position="547"/>
    </location>
</feature>
<gene>
    <name evidence="10" type="ORF">ID810_01345</name>
</gene>
<name>A0A7T0PWN7_9ACTO</name>
<dbReference type="InterPro" id="IPR011252">
    <property type="entry name" value="Fibrogen-bd_dom1"/>
</dbReference>
<accession>A0A7T0PWN7</accession>
<proteinExistence type="predicted"/>
<evidence type="ECO:0000259" key="8">
    <source>
        <dbReference type="Pfam" id="PF19407"/>
    </source>
</evidence>
<evidence type="ECO:0000256" key="6">
    <source>
        <dbReference type="SAM" id="MobiDB-lite"/>
    </source>
</evidence>
<feature type="domain" description="DUF5979" evidence="8">
    <location>
        <begin position="328"/>
        <end position="460"/>
    </location>
</feature>
<dbReference type="InterPro" id="IPR046022">
    <property type="entry name" value="DUF5979"/>
</dbReference>
<dbReference type="Pfam" id="PF25548">
    <property type="entry name" value="DUF7926"/>
    <property type="match status" value="1"/>
</dbReference>
<feature type="domain" description="DUF5979" evidence="8">
    <location>
        <begin position="468"/>
        <end position="536"/>
    </location>
</feature>
<dbReference type="Proteomes" id="UP000594637">
    <property type="component" value="Chromosome"/>
</dbReference>
<evidence type="ECO:0000313" key="11">
    <source>
        <dbReference type="Proteomes" id="UP000594637"/>
    </source>
</evidence>
<evidence type="ECO:0000256" key="2">
    <source>
        <dbReference type="ARBA" id="ARBA00022512"/>
    </source>
</evidence>
<organism evidence="10 11">
    <name type="scientific">Actinomyces respiraculi</name>
    <dbReference type="NCBI Taxonomy" id="2744574"/>
    <lineage>
        <taxon>Bacteria</taxon>
        <taxon>Bacillati</taxon>
        <taxon>Actinomycetota</taxon>
        <taxon>Actinomycetes</taxon>
        <taxon>Actinomycetales</taxon>
        <taxon>Actinomycetaceae</taxon>
        <taxon>Actinomyces</taxon>
    </lineage>
</organism>
<evidence type="ECO:0000256" key="5">
    <source>
        <dbReference type="ARBA" id="ARBA00023088"/>
    </source>
</evidence>
<feature type="compositionally biased region" description="Low complexity" evidence="6">
    <location>
        <begin position="533"/>
        <end position="547"/>
    </location>
</feature>
<keyword evidence="11" id="KW-1185">Reference proteome</keyword>
<evidence type="ECO:0000256" key="4">
    <source>
        <dbReference type="ARBA" id="ARBA00022729"/>
    </source>
</evidence>
<evidence type="ECO:0000256" key="3">
    <source>
        <dbReference type="ARBA" id="ARBA00022525"/>
    </source>
</evidence>
<dbReference type="AlphaFoldDB" id="A0A7T0PWN7"/>
<feature type="domain" description="DUF7926" evidence="9">
    <location>
        <begin position="136"/>
        <end position="324"/>
    </location>
</feature>
<dbReference type="RefSeq" id="WP_166856533.1">
    <property type="nucleotide sequence ID" value="NZ_CP063989.1"/>
</dbReference>